<keyword evidence="13" id="KW-1185">Reference proteome</keyword>
<feature type="signal peptide" evidence="6">
    <location>
        <begin position="1"/>
        <end position="24"/>
    </location>
</feature>
<dbReference type="CDD" id="cd01647">
    <property type="entry name" value="RT_LTR"/>
    <property type="match status" value="1"/>
</dbReference>
<feature type="domain" description="HYR" evidence="8">
    <location>
        <begin position="226"/>
        <end position="312"/>
    </location>
</feature>
<keyword evidence="4" id="KW-0768">Sushi</keyword>
<dbReference type="InterPro" id="IPR043128">
    <property type="entry name" value="Rev_trsase/Diguanyl_cyclase"/>
</dbReference>
<dbReference type="InterPro" id="IPR013783">
    <property type="entry name" value="Ig-like_fold"/>
</dbReference>
<evidence type="ECO:0000259" key="8">
    <source>
        <dbReference type="PROSITE" id="PS50825"/>
    </source>
</evidence>
<dbReference type="InterPro" id="IPR000742">
    <property type="entry name" value="EGF"/>
</dbReference>
<organism evidence="12 13">
    <name type="scientific">Stylophora pistillata</name>
    <name type="common">Smooth cauliflower coral</name>
    <dbReference type="NCBI Taxonomy" id="50429"/>
    <lineage>
        <taxon>Eukaryota</taxon>
        <taxon>Metazoa</taxon>
        <taxon>Cnidaria</taxon>
        <taxon>Anthozoa</taxon>
        <taxon>Hexacorallia</taxon>
        <taxon>Scleractinia</taxon>
        <taxon>Astrocoeniina</taxon>
        <taxon>Pocilloporidae</taxon>
        <taxon>Stylophora</taxon>
    </lineage>
</organism>
<feature type="domain" description="Sushi" evidence="10">
    <location>
        <begin position="167"/>
        <end position="227"/>
    </location>
</feature>
<dbReference type="InterPro" id="IPR043502">
    <property type="entry name" value="DNA/RNA_pol_sf"/>
</dbReference>
<dbReference type="Gene3D" id="2.10.25.10">
    <property type="entry name" value="Laminin"/>
    <property type="match status" value="1"/>
</dbReference>
<dbReference type="InterPro" id="IPR036397">
    <property type="entry name" value="RNaseH_sf"/>
</dbReference>
<dbReference type="SMART" id="SM00032">
    <property type="entry name" value="CCP"/>
    <property type="match status" value="8"/>
</dbReference>
<feature type="domain" description="HYR" evidence="8">
    <location>
        <begin position="782"/>
        <end position="865"/>
    </location>
</feature>
<feature type="compositionally biased region" description="Basic residues" evidence="5">
    <location>
        <begin position="55"/>
        <end position="65"/>
    </location>
</feature>
<dbReference type="GO" id="GO:0008270">
    <property type="term" value="F:zinc ion binding"/>
    <property type="evidence" value="ECO:0007669"/>
    <property type="project" value="UniProtKB-KW"/>
</dbReference>
<proteinExistence type="predicted"/>
<dbReference type="Gene3D" id="3.30.420.10">
    <property type="entry name" value="Ribonuclease H-like superfamily/Ribonuclease H"/>
    <property type="match status" value="1"/>
</dbReference>
<dbReference type="PROSITE" id="PS50092">
    <property type="entry name" value="TSP1"/>
    <property type="match status" value="1"/>
</dbReference>
<dbReference type="InterPro" id="IPR000436">
    <property type="entry name" value="Sushi_SCR_CCP_dom"/>
</dbReference>
<dbReference type="PROSITE" id="PS50158">
    <property type="entry name" value="ZF_CCHC"/>
    <property type="match status" value="1"/>
</dbReference>
<dbReference type="SMART" id="SM00343">
    <property type="entry name" value="ZnF_C2HC"/>
    <property type="match status" value="2"/>
</dbReference>
<dbReference type="SUPFAM" id="SSF53098">
    <property type="entry name" value="Ribonuclease H-like"/>
    <property type="match status" value="1"/>
</dbReference>
<keyword evidence="3" id="KW-0862">Zinc</keyword>
<keyword evidence="6" id="KW-0732">Signal</keyword>
<evidence type="ECO:0000259" key="11">
    <source>
        <dbReference type="PROSITE" id="PS50994"/>
    </source>
</evidence>
<dbReference type="Gene3D" id="3.10.10.10">
    <property type="entry name" value="HIV Type 1 Reverse Transcriptase, subunit A, domain 1"/>
    <property type="match status" value="1"/>
</dbReference>
<feature type="compositionally biased region" description="Pro residues" evidence="5">
    <location>
        <begin position="43"/>
        <end position="53"/>
    </location>
</feature>
<evidence type="ECO:0000256" key="1">
    <source>
        <dbReference type="ARBA" id="ARBA00022737"/>
    </source>
</evidence>
<feature type="region of interest" description="Disordered" evidence="5">
    <location>
        <begin position="1441"/>
        <end position="1466"/>
    </location>
</feature>
<dbReference type="Proteomes" id="UP000225706">
    <property type="component" value="Unassembled WGS sequence"/>
</dbReference>
<dbReference type="InterPro" id="IPR012337">
    <property type="entry name" value="RNaseH-like_sf"/>
</dbReference>
<dbReference type="PANTHER" id="PTHR37984">
    <property type="entry name" value="PROTEIN CBG26694"/>
    <property type="match status" value="1"/>
</dbReference>
<evidence type="ECO:0000259" key="10">
    <source>
        <dbReference type="PROSITE" id="PS50923"/>
    </source>
</evidence>
<dbReference type="InterPro" id="IPR000477">
    <property type="entry name" value="RT_dom"/>
</dbReference>
<dbReference type="PROSITE" id="PS50994">
    <property type="entry name" value="INTEGRASE"/>
    <property type="match status" value="1"/>
</dbReference>
<dbReference type="Pfam" id="PF00084">
    <property type="entry name" value="Sushi"/>
    <property type="match status" value="6"/>
</dbReference>
<feature type="domain" description="Sushi" evidence="10">
    <location>
        <begin position="442"/>
        <end position="508"/>
    </location>
</feature>
<name>A0A2B4RXC5_STYPI</name>
<feature type="domain" description="Sushi" evidence="10">
    <location>
        <begin position="378"/>
        <end position="441"/>
    </location>
</feature>
<feature type="region of interest" description="Disordered" evidence="5">
    <location>
        <begin position="32"/>
        <end position="76"/>
    </location>
</feature>
<dbReference type="OrthoDB" id="28154at2759"/>
<dbReference type="InterPro" id="IPR001878">
    <property type="entry name" value="Znf_CCHC"/>
</dbReference>
<accession>A0A2B4RXC5</accession>
<dbReference type="GO" id="GO:0015074">
    <property type="term" value="P:DNA integration"/>
    <property type="evidence" value="ECO:0007669"/>
    <property type="project" value="InterPro"/>
</dbReference>
<feature type="chain" id="PRO_5012247973" evidence="6">
    <location>
        <begin position="25"/>
        <end position="1690"/>
    </location>
</feature>
<feature type="domain" description="Sushi" evidence="10">
    <location>
        <begin position="721"/>
        <end position="783"/>
    </location>
</feature>
<dbReference type="Gene3D" id="2.60.40.10">
    <property type="entry name" value="Immunoglobulins"/>
    <property type="match status" value="1"/>
</dbReference>
<evidence type="ECO:0000259" key="9">
    <source>
        <dbReference type="PROSITE" id="PS50878"/>
    </source>
</evidence>
<feature type="domain" description="Sushi" evidence="10">
    <location>
        <begin position="882"/>
        <end position="947"/>
    </location>
</feature>
<evidence type="ECO:0000259" key="7">
    <source>
        <dbReference type="PROSITE" id="PS50158"/>
    </source>
</evidence>
<keyword evidence="2" id="KW-1015">Disulfide bond</keyword>
<protein>
    <submittedName>
        <fullName evidence="12">Uncharacterized protein K02A2.6</fullName>
    </submittedName>
</protein>
<feature type="region of interest" description="Disordered" evidence="5">
    <location>
        <begin position="1616"/>
        <end position="1660"/>
    </location>
</feature>
<keyword evidence="3" id="KW-0479">Metal-binding</keyword>
<keyword evidence="3" id="KW-0863">Zinc-finger</keyword>
<dbReference type="Pfam" id="PF00078">
    <property type="entry name" value="RVT_1"/>
    <property type="match status" value="1"/>
</dbReference>
<dbReference type="InterPro" id="IPR003410">
    <property type="entry name" value="HYR_dom"/>
</dbReference>
<feature type="domain" description="HYR" evidence="8">
    <location>
        <begin position="946"/>
        <end position="1030"/>
    </location>
</feature>
<dbReference type="SMART" id="SM00181">
    <property type="entry name" value="EGF"/>
    <property type="match status" value="2"/>
</dbReference>
<reference evidence="13" key="1">
    <citation type="journal article" date="2017" name="bioRxiv">
        <title>Comparative analysis of the genomes of Stylophora pistillata and Acropora digitifera provides evidence for extensive differences between species of corals.</title>
        <authorList>
            <person name="Voolstra C.R."/>
            <person name="Li Y."/>
            <person name="Liew Y.J."/>
            <person name="Baumgarten S."/>
            <person name="Zoccola D."/>
            <person name="Flot J.-F."/>
            <person name="Tambutte S."/>
            <person name="Allemand D."/>
            <person name="Aranda M."/>
        </authorList>
    </citation>
    <scope>NUCLEOTIDE SEQUENCE [LARGE SCALE GENOMIC DNA]</scope>
</reference>
<dbReference type="CDD" id="cd00033">
    <property type="entry name" value="CCP"/>
    <property type="match status" value="8"/>
</dbReference>
<evidence type="ECO:0000313" key="12">
    <source>
        <dbReference type="EMBL" id="PFX23104.1"/>
    </source>
</evidence>
<dbReference type="InterPro" id="IPR050951">
    <property type="entry name" value="Retrovirus_Pol_polyprotein"/>
</dbReference>
<dbReference type="Pfam" id="PF02494">
    <property type="entry name" value="HYR"/>
    <property type="match status" value="4"/>
</dbReference>
<feature type="domain" description="Sushi" evidence="10">
    <location>
        <begin position="657"/>
        <end position="720"/>
    </location>
</feature>
<dbReference type="PROSITE" id="PS50825">
    <property type="entry name" value="HYR"/>
    <property type="match status" value="4"/>
</dbReference>
<feature type="domain" description="Sushi" evidence="10">
    <location>
        <begin position="313"/>
        <end position="377"/>
    </location>
</feature>
<dbReference type="Gene3D" id="3.30.70.270">
    <property type="match status" value="1"/>
</dbReference>
<feature type="domain" description="Reverse transcriptase" evidence="9">
    <location>
        <begin position="1247"/>
        <end position="1424"/>
    </location>
</feature>
<feature type="domain" description="Sushi" evidence="10">
    <location>
        <begin position="592"/>
        <end position="656"/>
    </location>
</feature>
<evidence type="ECO:0000256" key="2">
    <source>
        <dbReference type="ARBA" id="ARBA00023157"/>
    </source>
</evidence>
<gene>
    <name evidence="12" type="primary">K02A2.6</name>
    <name evidence="12" type="ORF">AWC38_SpisGene12355</name>
</gene>
<dbReference type="InterPro" id="IPR000884">
    <property type="entry name" value="TSP1_rpt"/>
</dbReference>
<dbReference type="InterPro" id="IPR035976">
    <property type="entry name" value="Sushi/SCR/CCP_sf"/>
</dbReference>
<dbReference type="InterPro" id="IPR001584">
    <property type="entry name" value="Integrase_cat-core"/>
</dbReference>
<dbReference type="GO" id="GO:0003676">
    <property type="term" value="F:nucleic acid binding"/>
    <property type="evidence" value="ECO:0007669"/>
    <property type="project" value="InterPro"/>
</dbReference>
<dbReference type="SUPFAM" id="SSF57535">
    <property type="entry name" value="Complement control module/SCR domain"/>
    <property type="match status" value="8"/>
</dbReference>
<feature type="region of interest" description="Disordered" evidence="5">
    <location>
        <begin position="1090"/>
        <end position="1109"/>
    </location>
</feature>
<dbReference type="SUPFAM" id="SSF56672">
    <property type="entry name" value="DNA/RNA polymerases"/>
    <property type="match status" value="1"/>
</dbReference>
<evidence type="ECO:0000256" key="3">
    <source>
        <dbReference type="PROSITE-ProRule" id="PRU00047"/>
    </source>
</evidence>
<dbReference type="InterPro" id="IPR036875">
    <property type="entry name" value="Znf_CCHC_sf"/>
</dbReference>
<feature type="domain" description="Integrase catalytic" evidence="11">
    <location>
        <begin position="1450"/>
        <end position="1517"/>
    </location>
</feature>
<dbReference type="PROSITE" id="PS50923">
    <property type="entry name" value="SUSHI"/>
    <property type="match status" value="8"/>
</dbReference>
<feature type="compositionally biased region" description="Basic and acidic residues" evidence="5">
    <location>
        <begin position="1096"/>
        <end position="1109"/>
    </location>
</feature>
<dbReference type="Gene3D" id="4.10.60.10">
    <property type="entry name" value="Zinc finger, CCHC-type"/>
    <property type="match status" value="1"/>
</dbReference>
<comment type="caution">
    <text evidence="12">The sequence shown here is derived from an EMBL/GenBank/DDBJ whole genome shotgun (WGS) entry which is preliminary data.</text>
</comment>
<dbReference type="SUPFAM" id="SSF57756">
    <property type="entry name" value="Retrovirus zinc finger-like domains"/>
    <property type="match status" value="1"/>
</dbReference>
<dbReference type="Gene3D" id="2.20.100.10">
    <property type="entry name" value="Thrombospondin type-1 (TSP1) repeat"/>
    <property type="match status" value="1"/>
</dbReference>
<evidence type="ECO:0000256" key="6">
    <source>
        <dbReference type="SAM" id="SignalP"/>
    </source>
</evidence>
<feature type="domain" description="CCHC-type" evidence="7">
    <location>
        <begin position="1071"/>
        <end position="1085"/>
    </location>
</feature>
<sequence>MGPIIKLVFLLALAYIVTESVVDACWFHGDCSQRSSRPVSRSPLPPSLPPTRLPPYRRRRRRRRLGGPVPAQRHGKWGSWQPTNWDLTPCTNGYQTRHRYCDSPSPAHGGASCKGYNSQQKDCDECSLGLAGCEHLCENLHPPQMYKCRCRYGYRPSPTDSKRCVVSDCRPLRKPDNGQISPLVCTTMPLHNQNCSYQCNRGFRPIGSTNVICEDGQWNATGFYCKDVEPPSFGDTCPSPQSVMADIGTTSAKVSWGLVKVTDNSYSNTGVFASPKVSSPHVFQEGNHTVTYTATDTSGNTNSCHFKVTVKVLRCPALLPPKNGKLENAACGNVYGRVCRLACSKGFQIKGSVERKCDKKNGTNIVHWTGSTTSCKAIRCPSLDTPVNVVKSGYGCSGSNSSYGTSCFFTCITGYEATGGSQKRTCLDTRHWSGTELQCQVIKCRTLFIKSEGLGISPVSCTNTSAVIPYKSQCHFTCKNGYQQHGPGIKTCSQFKTWTPIGNPWCKDISPPAFSNCPKNIAVTADRGTESAKVKWSHPNVTDNSGFNPNITHFGKQPGEIFAAGEHNVRYLASDKSGNIGECRFKVLVSVLRCVPKLDAPSGGTSKCSKSNRYGSECSFSCYTGYNITGSSQRVCEKDAVTSLGFWTGNETKCDLVRCLRLVPPPHSIQSGCGGGSLHNTYGDKCLLYCDVGYQLANGSTERVCQANGTWSGEPPYCQVVRCKALKPTMNGLLSPPSCQVSPEYDTVCQFSCHRGYVLYGEPVVTCLSDKQWSKNTTMICKDEESPSFGFTCPSDIKRYADKGKNYTTLTWPTVVATDNSGKKPNLSSSGVKSVYYNGKHEVVYNASDDSMNYKICRFHILITVLRCQRQGPPVNGFSIVRSCSSLIAPDDGFIYPHTCTSFPSSGTTCHFECRNGYGSNGGVSQMYCGLDGKWNGTESSILKCHDVTPPVFLRCPTHIRASLSINSTVLVNWTEPIALDNSNLAPNVTVAPPGIRSPFTFNETTLLIYTALDGSGNKRQCSFKVIITEKQEKKEGTKGQKHGKERKCYRCGGTGHLVQDKSCPALDKTCNRCGKGGHLAACCKTKLTKKPSGRHRSEGGNKVSKEKEEEGNYAFVLDTKSSKSSSGVVDSFAGGVQLKNVLIDSGATCNIVDRATETHSEESGEKCVDEFTVVEGRGKALLGKDAAEKLNVLRVGPPNSPQACSITSEGTSVDIVRNFAGVFLEWVTLWFKDKVDKTLDEFLKEDIIEEVPSGPTEWISSLVVVSKPDGDIRVCVDMRRINGAIKRVRHPIPTIEEVLYDLNGSTVFSKLDLKWGFLQVELETKSRRIKTFITHRGLFQYKRLTFGITSAPEKYHKIVKDVLIGCKGVANIADDLIIHGCGIKEHDENLLAILFRLRERGSTLNEKKCQFRHPKLTFFGHYLSSKGIAPSEEIVSAVQNAKPPQSTAEHRKSPPIWPQDNGKVERQNRTLLKSLKIAEVEGKKWKDELHKFLLAYRTTPHSSTGETPAFLMFGRKMKTKLPELRPNKSVLDESTRDREWNQKLAGKMYGDKQRHTIDNPIAPGDKVLLKNTKQSGKLAANLEPNPYTVQTKEGQELTLKSTDGTVQRRNSSFVKPYKTPQEPNNSTGAETLADRVVPPSVADTATTTEPKSRPSRTCSVTGKKLAVDNRFDHIHMKYKQKLPVEIFGT</sequence>
<dbReference type="PANTHER" id="PTHR37984:SF11">
    <property type="entry name" value="INTEGRASE CATALYTIC DOMAIN-CONTAINING PROTEIN"/>
    <property type="match status" value="1"/>
</dbReference>
<comment type="caution">
    <text evidence="4">Lacks conserved residue(s) required for the propagation of feature annotation.</text>
</comment>
<feature type="compositionally biased region" description="Polar residues" evidence="5">
    <location>
        <begin position="1644"/>
        <end position="1660"/>
    </location>
</feature>
<dbReference type="InterPro" id="IPR036383">
    <property type="entry name" value="TSP1_rpt_sf"/>
</dbReference>
<keyword evidence="1" id="KW-0677">Repeat</keyword>
<dbReference type="PROSITE" id="PS50878">
    <property type="entry name" value="RT_POL"/>
    <property type="match status" value="1"/>
</dbReference>
<dbReference type="EMBL" id="LSMT01000218">
    <property type="protein sequence ID" value="PFX23104.1"/>
    <property type="molecule type" value="Genomic_DNA"/>
</dbReference>
<evidence type="ECO:0000313" key="13">
    <source>
        <dbReference type="Proteomes" id="UP000225706"/>
    </source>
</evidence>
<dbReference type="SUPFAM" id="SSF82895">
    <property type="entry name" value="TSP-1 type 1 repeat"/>
    <property type="match status" value="1"/>
</dbReference>
<evidence type="ECO:0000256" key="5">
    <source>
        <dbReference type="SAM" id="MobiDB-lite"/>
    </source>
</evidence>
<feature type="domain" description="HYR" evidence="8">
    <location>
        <begin position="507"/>
        <end position="591"/>
    </location>
</feature>
<dbReference type="Gene3D" id="2.10.70.10">
    <property type="entry name" value="Complement Module, domain 1"/>
    <property type="match status" value="8"/>
</dbReference>
<evidence type="ECO:0000256" key="4">
    <source>
        <dbReference type="PROSITE-ProRule" id="PRU00302"/>
    </source>
</evidence>